<comment type="caution">
    <text evidence="5">The sequence shown here is derived from an EMBL/GenBank/DDBJ whole genome shotgun (WGS) entry which is preliminary data.</text>
</comment>
<dbReference type="InterPro" id="IPR001300">
    <property type="entry name" value="Peptidase_C2_calpain_cat"/>
</dbReference>
<gene>
    <name evidence="5" type="ORF">QYM36_008799</name>
</gene>
<reference evidence="5" key="1">
    <citation type="submission" date="2023-07" db="EMBL/GenBank/DDBJ databases">
        <title>Chromosome-level genome assembly of Artemia franciscana.</title>
        <authorList>
            <person name="Jo E."/>
        </authorList>
    </citation>
    <scope>NUCLEOTIDE SEQUENCE</scope>
    <source>
        <tissue evidence="5">Whole body</tissue>
    </source>
</reference>
<comment type="similarity">
    <text evidence="1">Belongs to the peptidase C2 family.</text>
</comment>
<evidence type="ECO:0000313" key="5">
    <source>
        <dbReference type="EMBL" id="KAK2714350.1"/>
    </source>
</evidence>
<dbReference type="PRINTS" id="PR00704">
    <property type="entry name" value="CALPAIN"/>
</dbReference>
<dbReference type="SUPFAM" id="SSF54001">
    <property type="entry name" value="Cysteine proteinases"/>
    <property type="match status" value="1"/>
</dbReference>
<dbReference type="InterPro" id="IPR038765">
    <property type="entry name" value="Papain-like_cys_pep_sf"/>
</dbReference>
<dbReference type="GO" id="GO:0006508">
    <property type="term" value="P:proteolysis"/>
    <property type="evidence" value="ECO:0007669"/>
    <property type="project" value="InterPro"/>
</dbReference>
<evidence type="ECO:0000256" key="2">
    <source>
        <dbReference type="PIRSR" id="PIRSR622684-1"/>
    </source>
</evidence>
<accession>A0AA88HRH0</accession>
<dbReference type="InterPro" id="IPR022684">
    <property type="entry name" value="Calpain_cysteine_protease"/>
</dbReference>
<evidence type="ECO:0000256" key="3">
    <source>
        <dbReference type="PROSITE-ProRule" id="PRU00239"/>
    </source>
</evidence>
<dbReference type="Pfam" id="PF00648">
    <property type="entry name" value="Peptidase_C2"/>
    <property type="match status" value="1"/>
</dbReference>
<dbReference type="EMBL" id="JAVRJZ010000013">
    <property type="protein sequence ID" value="KAK2714350.1"/>
    <property type="molecule type" value="Genomic_DNA"/>
</dbReference>
<keyword evidence="6" id="KW-1185">Reference proteome</keyword>
<name>A0AA88HRH0_ARTSF</name>
<protein>
    <recommendedName>
        <fullName evidence="4">Calpain catalytic domain-containing protein</fullName>
    </recommendedName>
</protein>
<proteinExistence type="inferred from homology"/>
<feature type="domain" description="Calpain catalytic" evidence="4">
    <location>
        <begin position="84"/>
        <end position="325"/>
    </location>
</feature>
<dbReference type="GO" id="GO:0004198">
    <property type="term" value="F:calcium-dependent cysteine-type endopeptidase activity"/>
    <property type="evidence" value="ECO:0007669"/>
    <property type="project" value="InterPro"/>
</dbReference>
<evidence type="ECO:0000313" key="6">
    <source>
        <dbReference type="Proteomes" id="UP001187531"/>
    </source>
</evidence>
<organism evidence="5 6">
    <name type="scientific">Artemia franciscana</name>
    <name type="common">Brine shrimp</name>
    <name type="synonym">Artemia sanfranciscana</name>
    <dbReference type="NCBI Taxonomy" id="6661"/>
    <lineage>
        <taxon>Eukaryota</taxon>
        <taxon>Metazoa</taxon>
        <taxon>Ecdysozoa</taxon>
        <taxon>Arthropoda</taxon>
        <taxon>Crustacea</taxon>
        <taxon>Branchiopoda</taxon>
        <taxon>Anostraca</taxon>
        <taxon>Artemiidae</taxon>
        <taxon>Artemia</taxon>
    </lineage>
</organism>
<feature type="active site" evidence="2">
    <location>
        <position position="322"/>
    </location>
</feature>
<dbReference type="CDD" id="cd00044">
    <property type="entry name" value="CysPc"/>
    <property type="match status" value="1"/>
</dbReference>
<sequence length="343" mass="39391">MVWVKNKTKSAPESEQAVVAIGEDLQKKAAQSEDQLKTTGLNHWIRLRDDWIFWKDDTNQNMTKLISDQHFYKIKKDLLAKGKLFEDTSFPLEQAMGNLGNFKNQRITWRRPHEICSDGMKPQFLVGDSTRLNVKGLQRGRYWLVAAMISLALNPVQLKKIAPEDQSFDYGEYAGIFRIRLWQYGQWQNVIFDDRVPTLLNSDEITYAHSQKKEVFWSVLLEKAYAKLHWSYDALNGGNESEAMEDFTGGLTIIHDPKAHRKLFKIADTSFKRSCLMTCNIKSAQDGSGDQTKFNLYRHHAYSITNFSRIASNTIPVVRIRNPGGTTRSGMELIVTIHQNGKI</sequence>
<evidence type="ECO:0000259" key="4">
    <source>
        <dbReference type="PROSITE" id="PS50203"/>
    </source>
</evidence>
<dbReference type="Proteomes" id="UP001187531">
    <property type="component" value="Unassembled WGS sequence"/>
</dbReference>
<dbReference type="GO" id="GO:0005737">
    <property type="term" value="C:cytoplasm"/>
    <property type="evidence" value="ECO:0007669"/>
    <property type="project" value="TreeGrafter"/>
</dbReference>
<evidence type="ECO:0000256" key="1">
    <source>
        <dbReference type="ARBA" id="ARBA00007623"/>
    </source>
</evidence>
<dbReference type="PANTHER" id="PTHR10183:SF433">
    <property type="entry name" value="CALPAIN-A-RELATED"/>
    <property type="match status" value="1"/>
</dbReference>
<feature type="active site" evidence="2">
    <location>
        <position position="300"/>
    </location>
</feature>
<comment type="caution">
    <text evidence="3">Lacks conserved residue(s) required for the propagation of feature annotation.</text>
</comment>
<dbReference type="PANTHER" id="PTHR10183">
    <property type="entry name" value="CALPAIN"/>
    <property type="match status" value="1"/>
</dbReference>
<dbReference type="SMART" id="SM00230">
    <property type="entry name" value="CysPc"/>
    <property type="match status" value="1"/>
</dbReference>
<dbReference type="AlphaFoldDB" id="A0AA88HRH0"/>
<dbReference type="Gene3D" id="3.90.70.10">
    <property type="entry name" value="Cysteine proteinases"/>
    <property type="match status" value="1"/>
</dbReference>
<dbReference type="PROSITE" id="PS50203">
    <property type="entry name" value="CALPAIN_CAT"/>
    <property type="match status" value="1"/>
</dbReference>